<dbReference type="InterPro" id="IPR058240">
    <property type="entry name" value="rSAM_sf"/>
</dbReference>
<dbReference type="Proteomes" id="UP000260351">
    <property type="component" value="Unassembled WGS sequence"/>
</dbReference>
<evidence type="ECO:0000256" key="14">
    <source>
        <dbReference type="ARBA" id="ARBA00048321"/>
    </source>
</evidence>
<feature type="binding site" evidence="17">
    <location>
        <position position="67"/>
    </location>
    <ligand>
        <name>[4Fe-4S] cluster</name>
        <dbReference type="ChEBI" id="CHEBI:49883"/>
        <note>4Fe-4S-S-AdoMet</note>
    </ligand>
</feature>
<evidence type="ECO:0000256" key="12">
    <source>
        <dbReference type="ARBA" id="ARBA00023244"/>
    </source>
</evidence>
<keyword evidence="7 15" id="KW-0949">S-adenosyl-L-methionine</keyword>
<dbReference type="PANTHER" id="PTHR13932">
    <property type="entry name" value="COPROPORPHYRINIGEN III OXIDASE"/>
    <property type="match status" value="1"/>
</dbReference>
<evidence type="ECO:0000256" key="13">
    <source>
        <dbReference type="ARBA" id="ARBA00024295"/>
    </source>
</evidence>
<protein>
    <recommendedName>
        <fullName evidence="15">Coproporphyrinogen-III oxidase</fullName>
        <ecNumber evidence="15">1.3.98.3</ecNumber>
    </recommendedName>
</protein>
<evidence type="ECO:0000256" key="9">
    <source>
        <dbReference type="ARBA" id="ARBA00023002"/>
    </source>
</evidence>
<dbReference type="GO" id="GO:0004109">
    <property type="term" value="F:coproporphyrinogen oxidase activity"/>
    <property type="evidence" value="ECO:0007669"/>
    <property type="project" value="InterPro"/>
</dbReference>
<keyword evidence="6 15" id="KW-0963">Cytoplasm</keyword>
<keyword evidence="12 15" id="KW-0627">Porphyrin biosynthesis</keyword>
<dbReference type="InterPro" id="IPR004558">
    <property type="entry name" value="Coprogen_oxidase_HemN"/>
</dbReference>
<keyword evidence="20" id="KW-1185">Reference proteome</keyword>
<evidence type="ECO:0000256" key="4">
    <source>
        <dbReference type="ARBA" id="ARBA00011245"/>
    </source>
</evidence>
<proteinExistence type="inferred from homology"/>
<gene>
    <name evidence="19" type="primary">hemN</name>
    <name evidence="19" type="ORF">DZC52_09045</name>
</gene>
<feature type="binding site" evidence="16">
    <location>
        <position position="61"/>
    </location>
    <ligand>
        <name>S-adenosyl-L-methionine</name>
        <dbReference type="ChEBI" id="CHEBI:59789"/>
        <label>1</label>
    </ligand>
</feature>
<comment type="similarity">
    <text evidence="3 15">Belongs to the anaerobic coproporphyrinogen-III oxidase family.</text>
</comment>
<feature type="binding site" evidence="17">
    <location>
        <position position="74"/>
    </location>
    <ligand>
        <name>[4Fe-4S] cluster</name>
        <dbReference type="ChEBI" id="CHEBI:49883"/>
        <note>4Fe-4S-S-AdoMet</note>
    </ligand>
</feature>
<dbReference type="Pfam" id="PF04055">
    <property type="entry name" value="Radical_SAM"/>
    <property type="match status" value="1"/>
</dbReference>
<evidence type="ECO:0000256" key="17">
    <source>
        <dbReference type="PIRSR" id="PIRSR000167-2"/>
    </source>
</evidence>
<comment type="caution">
    <text evidence="19">The sequence shown here is derived from an EMBL/GenBank/DDBJ whole genome shotgun (WGS) entry which is preliminary data.</text>
</comment>
<name>A0A3E1K917_9GAMM</name>
<feature type="binding site" evidence="16">
    <location>
        <position position="335"/>
    </location>
    <ligand>
        <name>S-adenosyl-L-methionine</name>
        <dbReference type="ChEBI" id="CHEBI:59789"/>
        <label>1</label>
    </ligand>
</feature>
<dbReference type="FunFam" id="1.10.10.920:FF:000001">
    <property type="entry name" value="Coproporphyrinogen-III oxidase"/>
    <property type="match status" value="1"/>
</dbReference>
<dbReference type="Gene3D" id="1.10.10.920">
    <property type="match status" value="1"/>
</dbReference>
<sequence length="464" mass="52078">MSELMRPNFDAELIEKYGGEGPRYTSYPTAVQFSEDFGPADFDAAIAESNRLPIPADLSIYVHVPFCTSPCFYCACNRVITRSTTAGQEFLVNLEKELRLVAPRFDRDRPVRQLHLGGGTPTFLRTDQIRQLMALLRTHFHFAADAELGLEIDPRTIDPAGIRELRNIGFNRISVGVQDLDPDVQEAVNRVHDTAMVGSVIGAARGVGFDSISVDLIYGLPMQTTTGFSRTVESIISMNPDRISLFNYAHLPHLFKAQRQIDIEQMPTPATKLAVFRNTLSRLLDAGYEFIGMDHFARPEDSLVKAKRNGTMVRNFQGYSTHGGLDLISFGPSAISQVGDSFAQNHRKLEDWVVSLIEGRLPTARGLTRNTDDRLRGDIIERIMCSGQLVYRDIERDYQLVFRRYFADEIERLQPLADDGLIEFDEEGFEVTANGLLFLRAIAKVFDAYLAPAGQSRGRFSRIV</sequence>
<dbReference type="OrthoDB" id="9808022at2"/>
<feature type="binding site" evidence="16">
    <location>
        <begin position="119"/>
        <end position="120"/>
    </location>
    <ligand>
        <name>S-adenosyl-L-methionine</name>
        <dbReference type="ChEBI" id="CHEBI:59789"/>
        <label>2</label>
    </ligand>
</feature>
<evidence type="ECO:0000256" key="10">
    <source>
        <dbReference type="ARBA" id="ARBA00023004"/>
    </source>
</evidence>
<dbReference type="Gene3D" id="3.80.30.20">
    <property type="entry name" value="tm_1862 like domain"/>
    <property type="match status" value="1"/>
</dbReference>
<dbReference type="InterPro" id="IPR010723">
    <property type="entry name" value="HemN_C"/>
</dbReference>
<comment type="subunit">
    <text evidence="4">Monomer.</text>
</comment>
<dbReference type="InterPro" id="IPR023404">
    <property type="entry name" value="rSAM_horseshoe"/>
</dbReference>
<feature type="binding site" evidence="16">
    <location>
        <begin position="73"/>
        <end position="75"/>
    </location>
    <ligand>
        <name>S-adenosyl-L-methionine</name>
        <dbReference type="ChEBI" id="CHEBI:59789"/>
        <label>2</label>
    </ligand>
</feature>
<keyword evidence="11 15" id="KW-0411">Iron-sulfur</keyword>
<feature type="binding site" evidence="16">
    <location>
        <position position="151"/>
    </location>
    <ligand>
        <name>S-adenosyl-L-methionine</name>
        <dbReference type="ChEBI" id="CHEBI:59789"/>
        <label>1</label>
    </ligand>
</feature>
<evidence type="ECO:0000256" key="7">
    <source>
        <dbReference type="ARBA" id="ARBA00022691"/>
    </source>
</evidence>
<dbReference type="EMBL" id="QUZK01000037">
    <property type="protein sequence ID" value="RFF30215.1"/>
    <property type="molecule type" value="Genomic_DNA"/>
</dbReference>
<evidence type="ECO:0000256" key="8">
    <source>
        <dbReference type="ARBA" id="ARBA00022723"/>
    </source>
</evidence>
<dbReference type="GO" id="GO:0046872">
    <property type="term" value="F:metal ion binding"/>
    <property type="evidence" value="ECO:0007669"/>
    <property type="project" value="UniProtKB-KW"/>
</dbReference>
<feature type="domain" description="Radical SAM core" evidence="18">
    <location>
        <begin position="52"/>
        <end position="289"/>
    </location>
</feature>
<organism evidence="19 20">
    <name type="scientific">Wenzhouxiangella sediminis</name>
    <dbReference type="NCBI Taxonomy" id="1792836"/>
    <lineage>
        <taxon>Bacteria</taxon>
        <taxon>Pseudomonadati</taxon>
        <taxon>Pseudomonadota</taxon>
        <taxon>Gammaproteobacteria</taxon>
        <taxon>Chromatiales</taxon>
        <taxon>Wenzhouxiangellaceae</taxon>
        <taxon>Wenzhouxiangella</taxon>
    </lineage>
</organism>
<comment type="cofactor">
    <cofactor evidence="15 17">
        <name>[4Fe-4S] cluster</name>
        <dbReference type="ChEBI" id="CHEBI:49883"/>
    </cofactor>
    <text evidence="15 17">Binds 1 [4Fe-4S] cluster. The cluster is coordinated with 3 cysteines and an exchangeable S-adenosyl-L-methionine.</text>
</comment>
<comment type="function">
    <text evidence="13">Involved in the heme biosynthesis. Catalyzes the anaerobic oxidative decarboxylation of propionate groups of rings A and B of coproporphyrinogen III to yield the vinyl groups in protoporphyrinogen IX.</text>
</comment>
<dbReference type="Pfam" id="PF06969">
    <property type="entry name" value="HemN_C"/>
    <property type="match status" value="1"/>
</dbReference>
<evidence type="ECO:0000313" key="20">
    <source>
        <dbReference type="Proteomes" id="UP000260351"/>
    </source>
</evidence>
<keyword evidence="5 15" id="KW-0004">4Fe-4S</keyword>
<dbReference type="InterPro" id="IPR007197">
    <property type="entry name" value="rSAM"/>
</dbReference>
<comment type="pathway">
    <text evidence="2 15">Porphyrin-containing compound metabolism; protoporphyrin-IX biosynthesis; protoporphyrinogen-IX from coproporphyrinogen-III (AdoMet route): step 1/1.</text>
</comment>
<evidence type="ECO:0000256" key="15">
    <source>
        <dbReference type="PIRNR" id="PIRNR000167"/>
    </source>
</evidence>
<evidence type="ECO:0000256" key="3">
    <source>
        <dbReference type="ARBA" id="ARBA00005493"/>
    </source>
</evidence>
<dbReference type="AlphaFoldDB" id="A0A3E1K917"/>
<evidence type="ECO:0000256" key="5">
    <source>
        <dbReference type="ARBA" id="ARBA00022485"/>
    </source>
</evidence>
<comment type="subcellular location">
    <subcellularLocation>
        <location evidence="1 15">Cytoplasm</location>
    </subcellularLocation>
</comment>
<keyword evidence="8 15" id="KW-0479">Metal-binding</keyword>
<evidence type="ECO:0000256" key="1">
    <source>
        <dbReference type="ARBA" id="ARBA00004496"/>
    </source>
</evidence>
<evidence type="ECO:0000256" key="2">
    <source>
        <dbReference type="ARBA" id="ARBA00004785"/>
    </source>
</evidence>
<dbReference type="GO" id="GO:0051989">
    <property type="term" value="F:coproporphyrinogen dehydrogenase activity"/>
    <property type="evidence" value="ECO:0007669"/>
    <property type="project" value="UniProtKB-EC"/>
</dbReference>
<evidence type="ECO:0000313" key="19">
    <source>
        <dbReference type="EMBL" id="RFF30215.1"/>
    </source>
</evidence>
<evidence type="ECO:0000256" key="6">
    <source>
        <dbReference type="ARBA" id="ARBA00022490"/>
    </source>
</evidence>
<accession>A0A3E1K917</accession>
<feature type="binding site" evidence="16">
    <location>
        <position position="118"/>
    </location>
    <ligand>
        <name>S-adenosyl-L-methionine</name>
        <dbReference type="ChEBI" id="CHEBI:59789"/>
        <label>1</label>
    </ligand>
</feature>
<dbReference type="PIRSF" id="PIRSF000167">
    <property type="entry name" value="HemN"/>
    <property type="match status" value="1"/>
</dbReference>
<keyword evidence="9 15" id="KW-0560">Oxidoreductase</keyword>
<dbReference type="SMART" id="SM00729">
    <property type="entry name" value="Elp3"/>
    <property type="match status" value="1"/>
</dbReference>
<dbReference type="InterPro" id="IPR006638">
    <property type="entry name" value="Elp3/MiaA/NifB-like_rSAM"/>
</dbReference>
<dbReference type="SFLD" id="SFLDS00029">
    <property type="entry name" value="Radical_SAM"/>
    <property type="match status" value="1"/>
</dbReference>
<feature type="binding site" evidence="16">
    <location>
        <position position="178"/>
    </location>
    <ligand>
        <name>S-adenosyl-L-methionine</name>
        <dbReference type="ChEBI" id="CHEBI:59789"/>
        <label>2</label>
    </ligand>
</feature>
<feature type="binding site" evidence="17">
    <location>
        <position position="71"/>
    </location>
    <ligand>
        <name>[4Fe-4S] cluster</name>
        <dbReference type="ChEBI" id="CHEBI:49883"/>
        <note>4Fe-4S-S-AdoMet</note>
    </ligand>
</feature>
<dbReference type="UniPathway" id="UPA00251">
    <property type="reaction ID" value="UER00323"/>
</dbReference>
<feature type="binding site" evidence="16">
    <location>
        <position position="215"/>
    </location>
    <ligand>
        <name>S-adenosyl-L-methionine</name>
        <dbReference type="ChEBI" id="CHEBI:59789"/>
        <label>2</label>
    </ligand>
</feature>
<reference evidence="19 20" key="1">
    <citation type="submission" date="2018-08" db="EMBL/GenBank/DDBJ databases">
        <title>Wenzhouxiangella salilacus sp. nov., a novel bacterium isolated from a saline lake in Xinjiang Province, China.</title>
        <authorList>
            <person name="Han S."/>
        </authorList>
    </citation>
    <scope>NUCLEOTIDE SEQUENCE [LARGE SCALE GENOMIC DNA]</scope>
    <source>
        <strain evidence="19 20">XDB06</strain>
    </source>
</reference>
<feature type="binding site" evidence="16">
    <location>
        <position position="249"/>
    </location>
    <ligand>
        <name>S-adenosyl-L-methionine</name>
        <dbReference type="ChEBI" id="CHEBI:59789"/>
        <label>2</label>
    </ligand>
</feature>
<evidence type="ECO:0000256" key="16">
    <source>
        <dbReference type="PIRSR" id="PIRSR000167-1"/>
    </source>
</evidence>
<dbReference type="InterPro" id="IPR034505">
    <property type="entry name" value="Coproporphyrinogen-III_oxidase"/>
</dbReference>
<feature type="binding site" evidence="16">
    <location>
        <position position="190"/>
    </location>
    <ligand>
        <name>S-adenosyl-L-methionine</name>
        <dbReference type="ChEBI" id="CHEBI:59789"/>
        <label>2</label>
    </ligand>
</feature>
<dbReference type="RefSeq" id="WP_116650816.1">
    <property type="nucleotide sequence ID" value="NZ_QUZK01000037.1"/>
</dbReference>
<dbReference type="SFLD" id="SFLDG01065">
    <property type="entry name" value="anaerobic_coproporphyrinogen-I"/>
    <property type="match status" value="1"/>
</dbReference>
<dbReference type="GO" id="GO:0006782">
    <property type="term" value="P:protoporphyrinogen IX biosynthetic process"/>
    <property type="evidence" value="ECO:0007669"/>
    <property type="project" value="UniProtKB-UniPathway"/>
</dbReference>
<dbReference type="SUPFAM" id="SSF102114">
    <property type="entry name" value="Radical SAM enzymes"/>
    <property type="match status" value="1"/>
</dbReference>
<dbReference type="GO" id="GO:0051539">
    <property type="term" value="F:4 iron, 4 sulfur cluster binding"/>
    <property type="evidence" value="ECO:0007669"/>
    <property type="project" value="UniProtKB-KW"/>
</dbReference>
<dbReference type="GO" id="GO:0005737">
    <property type="term" value="C:cytoplasm"/>
    <property type="evidence" value="ECO:0007669"/>
    <property type="project" value="UniProtKB-SubCell"/>
</dbReference>
<dbReference type="CDD" id="cd01335">
    <property type="entry name" value="Radical_SAM"/>
    <property type="match status" value="1"/>
</dbReference>
<dbReference type="PANTHER" id="PTHR13932:SF6">
    <property type="entry name" value="OXYGEN-INDEPENDENT COPROPORPHYRINOGEN III OXIDASE"/>
    <property type="match status" value="1"/>
</dbReference>
<dbReference type="PROSITE" id="PS51918">
    <property type="entry name" value="RADICAL_SAM"/>
    <property type="match status" value="1"/>
</dbReference>
<evidence type="ECO:0000256" key="11">
    <source>
        <dbReference type="ARBA" id="ARBA00023014"/>
    </source>
</evidence>
<dbReference type="EC" id="1.3.98.3" evidence="15"/>
<evidence type="ECO:0000259" key="18">
    <source>
        <dbReference type="PROSITE" id="PS51918"/>
    </source>
</evidence>
<dbReference type="NCBIfam" id="TIGR00538">
    <property type="entry name" value="hemN"/>
    <property type="match status" value="1"/>
</dbReference>
<keyword evidence="10 15" id="KW-0408">Iron</keyword>
<comment type="catalytic activity">
    <reaction evidence="14 15">
        <text>coproporphyrinogen III + 2 S-adenosyl-L-methionine = protoporphyrinogen IX + 2 5'-deoxyadenosine + 2 L-methionine + 2 CO2</text>
        <dbReference type="Rhea" id="RHEA:15425"/>
        <dbReference type="ChEBI" id="CHEBI:16526"/>
        <dbReference type="ChEBI" id="CHEBI:17319"/>
        <dbReference type="ChEBI" id="CHEBI:57307"/>
        <dbReference type="ChEBI" id="CHEBI:57309"/>
        <dbReference type="ChEBI" id="CHEBI:57844"/>
        <dbReference type="ChEBI" id="CHEBI:59789"/>
        <dbReference type="EC" id="1.3.98.3"/>
    </reaction>
</comment>